<accession>A0ACC3DUN3</accession>
<evidence type="ECO:0000313" key="1">
    <source>
        <dbReference type="EMBL" id="KAK3080520.1"/>
    </source>
</evidence>
<dbReference type="EMBL" id="JAWDJW010000525">
    <property type="protein sequence ID" value="KAK3080520.1"/>
    <property type="molecule type" value="Genomic_DNA"/>
</dbReference>
<evidence type="ECO:0000313" key="2">
    <source>
        <dbReference type="Proteomes" id="UP001186974"/>
    </source>
</evidence>
<protein>
    <submittedName>
        <fullName evidence="1">Uncharacterized protein</fullName>
    </submittedName>
</protein>
<comment type="caution">
    <text evidence="1">The sequence shown here is derived from an EMBL/GenBank/DDBJ whole genome shotgun (WGS) entry which is preliminary data.</text>
</comment>
<name>A0ACC3DUN3_9PEZI</name>
<gene>
    <name evidence="1" type="ORF">LTS18_000577</name>
</gene>
<reference evidence="1" key="1">
    <citation type="submission" date="2024-09" db="EMBL/GenBank/DDBJ databases">
        <title>Black Yeasts Isolated from many extreme environments.</title>
        <authorList>
            <person name="Coleine C."/>
            <person name="Stajich J.E."/>
            <person name="Selbmann L."/>
        </authorList>
    </citation>
    <scope>NUCLEOTIDE SEQUENCE</scope>
    <source>
        <strain evidence="1">CCFEE 5737</strain>
    </source>
</reference>
<dbReference type="Proteomes" id="UP001186974">
    <property type="component" value="Unassembled WGS sequence"/>
</dbReference>
<proteinExistence type="predicted"/>
<organism evidence="1 2">
    <name type="scientific">Coniosporium uncinatum</name>
    <dbReference type="NCBI Taxonomy" id="93489"/>
    <lineage>
        <taxon>Eukaryota</taxon>
        <taxon>Fungi</taxon>
        <taxon>Dikarya</taxon>
        <taxon>Ascomycota</taxon>
        <taxon>Pezizomycotina</taxon>
        <taxon>Dothideomycetes</taxon>
        <taxon>Dothideomycetes incertae sedis</taxon>
        <taxon>Coniosporium</taxon>
    </lineage>
</organism>
<keyword evidence="2" id="KW-1185">Reference proteome</keyword>
<sequence length="363" mass="39851">METITTLLAFLTWSGACQAFPRTGPAQAWPGWGGIKHMFVFGDSYSQTGFNVGGTQPAPGNPLGNPTYPGCTSSNGPNWVDFLTTTYNDSLVLTYNLASGGATVDSDLVRPYADTVLSIKDQVENGYLTKYGDADFWDPSSTLFAFWIGINDVGNAHEWPNNTSGEVFDLVFSQYSTLVEKVVGTGARNFVFLNVPPVQRTPLTTQQASANPNVVLREEAAVKSWNKRIDALASNLQTKHQGITAMMFDAYSVFSKVLDNPKAYAQTAGYTKTVGYCTSYEKYASRPKLDERMQTDWNDSGMPDKDTFTPSCGAPVNQYFWLNPLHPTYPMHDATAYELAKVLSRDVPATSKVARRRRGNAAV</sequence>